<organism evidence="1 2">
    <name type="scientific">Trifolium pratense</name>
    <name type="common">Red clover</name>
    <dbReference type="NCBI Taxonomy" id="57577"/>
    <lineage>
        <taxon>Eukaryota</taxon>
        <taxon>Viridiplantae</taxon>
        <taxon>Streptophyta</taxon>
        <taxon>Embryophyta</taxon>
        <taxon>Tracheophyta</taxon>
        <taxon>Spermatophyta</taxon>
        <taxon>Magnoliopsida</taxon>
        <taxon>eudicotyledons</taxon>
        <taxon>Gunneridae</taxon>
        <taxon>Pentapetalae</taxon>
        <taxon>rosids</taxon>
        <taxon>fabids</taxon>
        <taxon>Fabales</taxon>
        <taxon>Fabaceae</taxon>
        <taxon>Papilionoideae</taxon>
        <taxon>50 kb inversion clade</taxon>
        <taxon>NPAAA clade</taxon>
        <taxon>Hologalegina</taxon>
        <taxon>IRL clade</taxon>
        <taxon>Trifolieae</taxon>
        <taxon>Trifolium</taxon>
    </lineage>
</organism>
<gene>
    <name evidence="1" type="ORF">L195_g052685</name>
</gene>
<comment type="caution">
    <text evidence="1">The sequence shown here is derived from an EMBL/GenBank/DDBJ whole genome shotgun (WGS) entry which is preliminary data.</text>
</comment>
<sequence length="77" mass="9024">VNAHHSGLRPLRYVRVSDRWRVEQGSRSLRGRLARDIIVRHPPLPEHLCSAQNRSPQVVMLVDEDNNLKLERFILCF</sequence>
<dbReference type="EMBL" id="ASHM01086349">
    <property type="protein sequence ID" value="PNX61883.1"/>
    <property type="molecule type" value="Genomic_DNA"/>
</dbReference>
<proteinExistence type="predicted"/>
<feature type="non-terminal residue" evidence="1">
    <location>
        <position position="1"/>
    </location>
</feature>
<protein>
    <submittedName>
        <fullName evidence="1">Uncharacterized protein</fullName>
    </submittedName>
</protein>
<name>A0A2K3K6H3_TRIPR</name>
<dbReference type="Proteomes" id="UP000236291">
    <property type="component" value="Unassembled WGS sequence"/>
</dbReference>
<accession>A0A2K3K6H3</accession>
<reference evidence="1 2" key="2">
    <citation type="journal article" date="2017" name="Front. Plant Sci.">
        <title>Gene Classification and Mining of Molecular Markers Useful in Red Clover (Trifolium pratense) Breeding.</title>
        <authorList>
            <person name="Istvanek J."/>
            <person name="Dluhosova J."/>
            <person name="Dluhos P."/>
            <person name="Patkova L."/>
            <person name="Nedelnik J."/>
            <person name="Repkova J."/>
        </authorList>
    </citation>
    <scope>NUCLEOTIDE SEQUENCE [LARGE SCALE GENOMIC DNA]</scope>
    <source>
        <strain evidence="2">cv. Tatra</strain>
        <tissue evidence="1">Young leaves</tissue>
    </source>
</reference>
<evidence type="ECO:0000313" key="1">
    <source>
        <dbReference type="EMBL" id="PNX61883.1"/>
    </source>
</evidence>
<reference evidence="1 2" key="1">
    <citation type="journal article" date="2014" name="Am. J. Bot.">
        <title>Genome assembly and annotation for red clover (Trifolium pratense; Fabaceae).</title>
        <authorList>
            <person name="Istvanek J."/>
            <person name="Jaros M."/>
            <person name="Krenek A."/>
            <person name="Repkova J."/>
        </authorList>
    </citation>
    <scope>NUCLEOTIDE SEQUENCE [LARGE SCALE GENOMIC DNA]</scope>
    <source>
        <strain evidence="2">cv. Tatra</strain>
        <tissue evidence="1">Young leaves</tissue>
    </source>
</reference>
<dbReference type="AlphaFoldDB" id="A0A2K3K6H3"/>
<evidence type="ECO:0000313" key="2">
    <source>
        <dbReference type="Proteomes" id="UP000236291"/>
    </source>
</evidence>